<gene>
    <name evidence="1" type="ordered locus">Cyan7425_5054</name>
</gene>
<dbReference type="EMBL" id="CP001344">
    <property type="protein sequence ID" value="ACL47351.1"/>
    <property type="molecule type" value="Genomic_DNA"/>
</dbReference>
<evidence type="ECO:0008006" key="2">
    <source>
        <dbReference type="Google" id="ProtNLM"/>
    </source>
</evidence>
<dbReference type="PANTHER" id="PTHR35399">
    <property type="entry name" value="SLR8030 PROTEIN"/>
    <property type="match status" value="1"/>
</dbReference>
<name>B8HP91_CYAP4</name>
<dbReference type="HOGENOM" id="CLU_045986_1_0_3"/>
<protein>
    <recommendedName>
        <fullName evidence="2">Phosphatase</fullName>
    </recommendedName>
</protein>
<dbReference type="PANTHER" id="PTHR35399:SF4">
    <property type="entry name" value="MEMBRANE PROTEIN"/>
    <property type="match status" value="1"/>
</dbReference>
<dbReference type="AlphaFoldDB" id="B8HP91"/>
<dbReference type="KEGG" id="cyn:Cyan7425_5054"/>
<dbReference type="InterPro" id="IPR008557">
    <property type="entry name" value="PhoX"/>
</dbReference>
<dbReference type="InterPro" id="IPR006311">
    <property type="entry name" value="TAT_signal"/>
</dbReference>
<dbReference type="SUPFAM" id="SSF63825">
    <property type="entry name" value="YWTD domain"/>
    <property type="match status" value="1"/>
</dbReference>
<sequence>MALSRRRFLTLAATTAVGTGLASTLEAVYVQLASGKALQTAGFGPLVTDPEGVLDLPAGFQYRIFSRVGDRMSDGYPVPGKHDGMAAFAGPNNTTILIRNHELSPINVEPPVIAEADKMYDTLCTGGTTTLIVSSDRTLIKDFVSLAGTSRNCAGGPTPWGSWLSCEETVVTPAQNVPRAATNVNKPHGYVFEVPATATGPVTPVPLKAMGRFYHEAIAVDPRSGIIYLTEDLTDGRFYRFIPAQPGNLQAGGVLEALKIKDWPTLLTHSNFPLKQKFAVEWVRIDDPDPVEDTVRVQAYNKGAQQFTRGEGICYSNGEIYFTCTSGGSKGSGQIWRYLPGSTARDGGSIELFVESPGTEVMDFPDNLVMAPFGDLIICEDGSSGNDLLGITPAGKIYVLGRNALNRSEFAGACFSPDGQTLFVNIQDPGMTLAIWGPWQKKVS</sequence>
<dbReference type="eggNOG" id="COG3211">
    <property type="taxonomic scope" value="Bacteria"/>
</dbReference>
<evidence type="ECO:0000313" key="1">
    <source>
        <dbReference type="EMBL" id="ACL47351.1"/>
    </source>
</evidence>
<reference evidence="1" key="1">
    <citation type="submission" date="2009-01" db="EMBL/GenBank/DDBJ databases">
        <title>Complete sequence of chromosome Cyanothece sp. PCC 7425.</title>
        <authorList>
            <consortium name="US DOE Joint Genome Institute"/>
            <person name="Lucas S."/>
            <person name="Copeland A."/>
            <person name="Lapidus A."/>
            <person name="Glavina del Rio T."/>
            <person name="Dalin E."/>
            <person name="Tice H."/>
            <person name="Bruce D."/>
            <person name="Goodwin L."/>
            <person name="Pitluck S."/>
            <person name="Sims D."/>
            <person name="Meineke L."/>
            <person name="Brettin T."/>
            <person name="Detter J.C."/>
            <person name="Han C."/>
            <person name="Larimer F."/>
            <person name="Land M."/>
            <person name="Hauser L."/>
            <person name="Kyrpides N."/>
            <person name="Ovchinnikova G."/>
            <person name="Liberton M."/>
            <person name="Stoeckel J."/>
            <person name="Banerjee A."/>
            <person name="Singh A."/>
            <person name="Page L."/>
            <person name="Sato H."/>
            <person name="Zhao L."/>
            <person name="Sherman L."/>
            <person name="Pakrasi H."/>
            <person name="Richardson P."/>
        </authorList>
    </citation>
    <scope>NUCLEOTIDE SEQUENCE</scope>
    <source>
        <strain evidence="1">PCC 7425</strain>
    </source>
</reference>
<dbReference type="STRING" id="395961.Cyan7425_5054"/>
<dbReference type="Pfam" id="PF05787">
    <property type="entry name" value="PhoX"/>
    <property type="match status" value="1"/>
</dbReference>
<dbReference type="OrthoDB" id="9801383at2"/>
<organism evidence="1">
    <name type="scientific">Cyanothece sp. (strain PCC 7425 / ATCC 29141)</name>
    <dbReference type="NCBI Taxonomy" id="395961"/>
    <lineage>
        <taxon>Bacteria</taxon>
        <taxon>Bacillati</taxon>
        <taxon>Cyanobacteriota</taxon>
        <taxon>Cyanophyceae</taxon>
        <taxon>Gomontiellales</taxon>
        <taxon>Cyanothecaceae</taxon>
        <taxon>Cyanothece</taxon>
    </lineage>
</organism>
<accession>B8HP91</accession>
<proteinExistence type="predicted"/>
<dbReference type="PROSITE" id="PS51318">
    <property type="entry name" value="TAT"/>
    <property type="match status" value="1"/>
</dbReference>